<gene>
    <name evidence="3" type="ORF">ACFPXP_21475</name>
</gene>
<keyword evidence="1" id="KW-0472">Membrane</keyword>
<name>A0ABW1IV28_9BACL</name>
<sequence length="272" mass="29752">MKGTRIGWLMAVSGAAVLICMIGLIWTFVHVFGGSTGEEVPAAGPAVPVVQNMASAADDGSIRILALGDSLTRGAGDSEGKGYVGYVVDELQEQLEEEVVLNNLGMDGLTSTELAAMLDQEAIRQEAEAADVMFLSIGANDLFQRGETLLNMEEEAIRPLEEQYTRQLDSILTELRELNASAPIYLIGLYNPFIEYSESDTTSKIVRDWNYETAETAAKYDHTIVVPTFDLFQIDVQQFLHTDMFHPNTEGYQMIADRAAGLIMAWGVAGNE</sequence>
<evidence type="ECO:0000256" key="1">
    <source>
        <dbReference type="SAM" id="Phobius"/>
    </source>
</evidence>
<keyword evidence="1" id="KW-0812">Transmembrane</keyword>
<accession>A0ABW1IV28</accession>
<comment type="caution">
    <text evidence="3">The sequence shown here is derived from an EMBL/GenBank/DDBJ whole genome shotgun (WGS) entry which is preliminary data.</text>
</comment>
<dbReference type="PANTHER" id="PTHR30383:SF27">
    <property type="entry name" value="SPORE GERMINATION LIPASE LIPC"/>
    <property type="match status" value="1"/>
</dbReference>
<protein>
    <submittedName>
        <fullName evidence="3">GDSL-type esterase/lipase family protein</fullName>
    </submittedName>
</protein>
<keyword evidence="1" id="KW-1133">Transmembrane helix</keyword>
<organism evidence="3 4">
    <name type="scientific">Marinicrinis lubricantis</name>
    <dbReference type="NCBI Taxonomy" id="2086470"/>
    <lineage>
        <taxon>Bacteria</taxon>
        <taxon>Bacillati</taxon>
        <taxon>Bacillota</taxon>
        <taxon>Bacilli</taxon>
        <taxon>Bacillales</taxon>
        <taxon>Paenibacillaceae</taxon>
    </lineage>
</organism>
<dbReference type="EMBL" id="JBHSQV010000186">
    <property type="protein sequence ID" value="MFC5988983.1"/>
    <property type="molecule type" value="Genomic_DNA"/>
</dbReference>
<dbReference type="Proteomes" id="UP001596250">
    <property type="component" value="Unassembled WGS sequence"/>
</dbReference>
<dbReference type="SUPFAM" id="SSF52266">
    <property type="entry name" value="SGNH hydrolase"/>
    <property type="match status" value="1"/>
</dbReference>
<dbReference type="PANTHER" id="PTHR30383">
    <property type="entry name" value="THIOESTERASE 1/PROTEASE 1/LYSOPHOSPHOLIPASE L1"/>
    <property type="match status" value="1"/>
</dbReference>
<evidence type="ECO:0000313" key="4">
    <source>
        <dbReference type="Proteomes" id="UP001596250"/>
    </source>
</evidence>
<reference evidence="4" key="1">
    <citation type="journal article" date="2019" name="Int. J. Syst. Evol. Microbiol.">
        <title>The Global Catalogue of Microorganisms (GCM) 10K type strain sequencing project: providing services to taxonomists for standard genome sequencing and annotation.</title>
        <authorList>
            <consortium name="The Broad Institute Genomics Platform"/>
            <consortium name="The Broad Institute Genome Sequencing Center for Infectious Disease"/>
            <person name="Wu L."/>
            <person name="Ma J."/>
        </authorList>
    </citation>
    <scope>NUCLEOTIDE SEQUENCE [LARGE SCALE GENOMIC DNA]</scope>
    <source>
        <strain evidence="4">CCM 8749</strain>
    </source>
</reference>
<feature type="domain" description="SGNH hydrolase-type esterase" evidence="2">
    <location>
        <begin position="66"/>
        <end position="253"/>
    </location>
</feature>
<proteinExistence type="predicted"/>
<feature type="transmembrane region" description="Helical" evidence="1">
    <location>
        <begin position="7"/>
        <end position="29"/>
    </location>
</feature>
<evidence type="ECO:0000313" key="3">
    <source>
        <dbReference type="EMBL" id="MFC5988983.1"/>
    </source>
</evidence>
<dbReference type="InterPro" id="IPR013830">
    <property type="entry name" value="SGNH_hydro"/>
</dbReference>
<dbReference type="InterPro" id="IPR051532">
    <property type="entry name" value="Ester_Hydrolysis_Enzymes"/>
</dbReference>
<keyword evidence="4" id="KW-1185">Reference proteome</keyword>
<dbReference type="RefSeq" id="WP_379896521.1">
    <property type="nucleotide sequence ID" value="NZ_CBCSCT010000005.1"/>
</dbReference>
<evidence type="ECO:0000259" key="2">
    <source>
        <dbReference type="Pfam" id="PF13472"/>
    </source>
</evidence>
<dbReference type="InterPro" id="IPR036514">
    <property type="entry name" value="SGNH_hydro_sf"/>
</dbReference>
<dbReference type="Pfam" id="PF13472">
    <property type="entry name" value="Lipase_GDSL_2"/>
    <property type="match status" value="1"/>
</dbReference>
<dbReference type="Gene3D" id="3.40.50.1110">
    <property type="entry name" value="SGNH hydrolase"/>
    <property type="match status" value="1"/>
</dbReference>